<evidence type="ECO:0000313" key="4">
    <source>
        <dbReference type="Proteomes" id="UP000765509"/>
    </source>
</evidence>
<name>A0A9Q3GP44_9BASI</name>
<keyword evidence="2" id="KW-1133">Transmembrane helix</keyword>
<sequence length="223" mass="24019">MQSANSSDGQSWNQTETNSSTSALSDWLNTTSPSSLWNSTSTNQTEPSNSTVLSSVSSNSSAYTPDSASFNSSAYTPDNASSNLTANSSEHLNYTSSLPINQSALYKSPISEGHTSEILKQPGVIIGIVSTALGIVFVLASFIHCLRCRRNKLRKARSVRIISGFDFCDVNAIDGEHYNTFEHSEKLSAMGLKVPRPTFSKYPSSQRDSTASIYSTTSSVDTT</sequence>
<evidence type="ECO:0000256" key="1">
    <source>
        <dbReference type="SAM" id="MobiDB-lite"/>
    </source>
</evidence>
<feature type="region of interest" description="Disordered" evidence="1">
    <location>
        <begin position="200"/>
        <end position="223"/>
    </location>
</feature>
<keyword evidence="2" id="KW-0812">Transmembrane</keyword>
<dbReference type="Proteomes" id="UP000765509">
    <property type="component" value="Unassembled WGS sequence"/>
</dbReference>
<accession>A0A9Q3GP44</accession>
<feature type="compositionally biased region" description="Polar residues" evidence="1">
    <location>
        <begin position="1"/>
        <end position="47"/>
    </location>
</feature>
<dbReference type="EMBL" id="AVOT02003583">
    <property type="protein sequence ID" value="MBW0473920.1"/>
    <property type="molecule type" value="Genomic_DNA"/>
</dbReference>
<protein>
    <submittedName>
        <fullName evidence="3">Uncharacterized protein</fullName>
    </submittedName>
</protein>
<evidence type="ECO:0000256" key="2">
    <source>
        <dbReference type="SAM" id="Phobius"/>
    </source>
</evidence>
<reference evidence="3" key="1">
    <citation type="submission" date="2021-03" db="EMBL/GenBank/DDBJ databases">
        <title>Draft genome sequence of rust myrtle Austropuccinia psidii MF-1, a brazilian biotype.</title>
        <authorList>
            <person name="Quecine M.C."/>
            <person name="Pachon D.M.R."/>
            <person name="Bonatelli M.L."/>
            <person name="Correr F.H."/>
            <person name="Franceschini L.M."/>
            <person name="Leite T.F."/>
            <person name="Margarido G.R.A."/>
            <person name="Almeida C.A."/>
            <person name="Ferrarezi J.A."/>
            <person name="Labate C.A."/>
        </authorList>
    </citation>
    <scope>NUCLEOTIDE SEQUENCE</scope>
    <source>
        <strain evidence="3">MF-1</strain>
    </source>
</reference>
<feature type="transmembrane region" description="Helical" evidence="2">
    <location>
        <begin position="124"/>
        <end position="146"/>
    </location>
</feature>
<evidence type="ECO:0000313" key="3">
    <source>
        <dbReference type="EMBL" id="MBW0473920.1"/>
    </source>
</evidence>
<comment type="caution">
    <text evidence="3">The sequence shown here is derived from an EMBL/GenBank/DDBJ whole genome shotgun (WGS) entry which is preliminary data.</text>
</comment>
<keyword evidence="4" id="KW-1185">Reference proteome</keyword>
<organism evidence="3 4">
    <name type="scientific">Austropuccinia psidii MF-1</name>
    <dbReference type="NCBI Taxonomy" id="1389203"/>
    <lineage>
        <taxon>Eukaryota</taxon>
        <taxon>Fungi</taxon>
        <taxon>Dikarya</taxon>
        <taxon>Basidiomycota</taxon>
        <taxon>Pucciniomycotina</taxon>
        <taxon>Pucciniomycetes</taxon>
        <taxon>Pucciniales</taxon>
        <taxon>Sphaerophragmiaceae</taxon>
        <taxon>Austropuccinia</taxon>
    </lineage>
</organism>
<keyword evidence="2" id="KW-0472">Membrane</keyword>
<proteinExistence type="predicted"/>
<dbReference type="AlphaFoldDB" id="A0A9Q3GP44"/>
<feature type="region of interest" description="Disordered" evidence="1">
    <location>
        <begin position="1"/>
        <end position="57"/>
    </location>
</feature>
<feature type="compositionally biased region" description="Polar residues" evidence="1">
    <location>
        <begin position="201"/>
        <end position="223"/>
    </location>
</feature>
<feature type="compositionally biased region" description="Low complexity" evidence="1">
    <location>
        <begin position="48"/>
        <end position="57"/>
    </location>
</feature>
<gene>
    <name evidence="3" type="ORF">O181_013635</name>
</gene>